<accession>A0A917XUY8</accession>
<dbReference type="AlphaFoldDB" id="A0A917XUY8"/>
<evidence type="ECO:0000313" key="1">
    <source>
        <dbReference type="EMBL" id="GGN54999.1"/>
    </source>
</evidence>
<sequence length="257" mass="28973">MIKEALQYLINGGIKPQERFVDMVDGDGIERNFVVDESGLHREIKPRIYRAEETLNINTLTGLLDYVQANIERIDHDLFIQVYDEKTVLLKGLLDSEGGRETLVTARAIVPDFNYEHFQGVEELIVGLQSNFVSDEDSRDRPNDRGLILKVIGNVKEETVQNTGDDGISQAVTIRSGLSSENDVLVPNPVTLIPYRTFLEIEQPSSEFIFRMKGGPRAAIFEADGGAWRNQAIINVRDYLSEHLKEEIENGRITIIA</sequence>
<reference evidence="1" key="2">
    <citation type="submission" date="2020-09" db="EMBL/GenBank/DDBJ databases">
        <authorList>
            <person name="Sun Q."/>
            <person name="Ohkuma M."/>
        </authorList>
    </citation>
    <scope>NUCLEOTIDE SEQUENCE</scope>
    <source>
        <strain evidence="1">JCM 17251</strain>
    </source>
</reference>
<protein>
    <submittedName>
        <fullName evidence="1">Uncharacterized protein</fullName>
    </submittedName>
</protein>
<proteinExistence type="predicted"/>
<dbReference type="Proteomes" id="UP000624041">
    <property type="component" value="Unassembled WGS sequence"/>
</dbReference>
<evidence type="ECO:0000313" key="2">
    <source>
        <dbReference type="Proteomes" id="UP000624041"/>
    </source>
</evidence>
<name>A0A917XUY8_9BACI</name>
<comment type="caution">
    <text evidence="1">The sequence shown here is derived from an EMBL/GenBank/DDBJ whole genome shotgun (WGS) entry which is preliminary data.</text>
</comment>
<reference evidence="1" key="1">
    <citation type="journal article" date="2014" name="Int. J. Syst. Evol. Microbiol.">
        <title>Complete genome sequence of Corynebacterium casei LMG S-19264T (=DSM 44701T), isolated from a smear-ripened cheese.</title>
        <authorList>
            <consortium name="US DOE Joint Genome Institute (JGI-PGF)"/>
            <person name="Walter F."/>
            <person name="Albersmeier A."/>
            <person name="Kalinowski J."/>
            <person name="Ruckert C."/>
        </authorList>
    </citation>
    <scope>NUCLEOTIDE SEQUENCE</scope>
    <source>
        <strain evidence="1">JCM 17251</strain>
    </source>
</reference>
<organism evidence="1 2">
    <name type="scientific">Oceanobacillus indicireducens</name>
    <dbReference type="NCBI Taxonomy" id="1004261"/>
    <lineage>
        <taxon>Bacteria</taxon>
        <taxon>Bacillati</taxon>
        <taxon>Bacillota</taxon>
        <taxon>Bacilli</taxon>
        <taxon>Bacillales</taxon>
        <taxon>Bacillaceae</taxon>
        <taxon>Oceanobacillus</taxon>
    </lineage>
</organism>
<gene>
    <name evidence="1" type="ORF">GCM10007971_13340</name>
</gene>
<dbReference type="RefSeq" id="WP_188856541.1">
    <property type="nucleotide sequence ID" value="NZ_BMOS01000007.1"/>
</dbReference>
<keyword evidence="2" id="KW-1185">Reference proteome</keyword>
<dbReference type="EMBL" id="BMOS01000007">
    <property type="protein sequence ID" value="GGN54999.1"/>
    <property type="molecule type" value="Genomic_DNA"/>
</dbReference>